<evidence type="ECO:0000256" key="2">
    <source>
        <dbReference type="ARBA" id="ARBA00022603"/>
    </source>
</evidence>
<reference evidence="13" key="2">
    <citation type="submission" date="2020-10" db="UniProtKB">
        <authorList>
            <consortium name="WormBaseParasite"/>
        </authorList>
    </citation>
    <scope>IDENTIFICATION</scope>
</reference>
<feature type="binding site" evidence="11">
    <location>
        <begin position="120"/>
        <end position="122"/>
    </location>
    <ligand>
        <name>S-adenosyl-L-methionine</name>
        <dbReference type="ChEBI" id="CHEBI:59789"/>
    </ligand>
</feature>
<evidence type="ECO:0000256" key="3">
    <source>
        <dbReference type="ARBA" id="ARBA00022679"/>
    </source>
</evidence>
<dbReference type="InterPro" id="IPR029063">
    <property type="entry name" value="SAM-dependent_MTases_sf"/>
</dbReference>
<evidence type="ECO:0000313" key="13">
    <source>
        <dbReference type="WBParaSite" id="Pan_g7748.t1"/>
    </source>
</evidence>
<dbReference type="PANTHER" id="PTHR12753:SF0">
    <property type="entry name" value="ALPHA N-TERMINAL PROTEIN METHYLTRANSFERASE 1"/>
    <property type="match status" value="1"/>
</dbReference>
<comment type="catalytic activity">
    <reaction evidence="9">
        <text>N-terminal L-prolyl-L-prolyl-L-lysyl-[protein] + 2 S-adenosyl-L-methionine = N-terminal N,N-dimethyl-L-prolyl-L-prolyl-L-lysyl-[protein] + 2 S-adenosyl-L-homocysteine + 2 H(+)</text>
        <dbReference type="Rhea" id="RHEA:54736"/>
        <dbReference type="Rhea" id="RHEA-COMP:13787"/>
        <dbReference type="Rhea" id="RHEA-COMP:13974"/>
        <dbReference type="ChEBI" id="CHEBI:15378"/>
        <dbReference type="ChEBI" id="CHEBI:57856"/>
        <dbReference type="ChEBI" id="CHEBI:59789"/>
        <dbReference type="ChEBI" id="CHEBI:138059"/>
        <dbReference type="ChEBI" id="CHEBI:138318"/>
        <dbReference type="EC" id="2.1.1.244"/>
    </reaction>
</comment>
<dbReference type="GO" id="GO:0071885">
    <property type="term" value="F:N-terminal protein N-methyltransferase activity"/>
    <property type="evidence" value="ECO:0007669"/>
    <property type="project" value="UniProtKB-EC"/>
</dbReference>
<dbReference type="SUPFAM" id="SSF53335">
    <property type="entry name" value="S-adenosyl-L-methionine-dependent methyltransferases"/>
    <property type="match status" value="1"/>
</dbReference>
<evidence type="ECO:0000256" key="10">
    <source>
        <dbReference type="ARBA" id="ARBA00048167"/>
    </source>
</evidence>
<sequence length="259" mass="29601">MRLALANTAYRRLAPTFNLLRRSIFTSRIMSAPAVDDKDPAFYEKAEEYWASVASSVDGMLGGFERLHTPDINDSKKFLVHLRKYKYLNGNERALDCGSGIGRVTKHLLLPAFKTVDMVDVTEGFIENSKAYVGDALNPRVGNRFVEGLQTFEPADRLYDMIWVQWVAGHLNDEDFVSFFERCQRGIKADGVIVLKENLSKEKREFDEQDSSWTRPQTEILALFEKAGLDVVANQKQKFFPLDMYEVRMFALKPKPPST</sequence>
<dbReference type="FunFam" id="3.40.50.150:FF:000025">
    <property type="entry name" value="N-terminal Xaa-Pro-Lys N-methyltransferase 1"/>
    <property type="match status" value="1"/>
</dbReference>
<feature type="binding site" evidence="11">
    <location>
        <position position="103"/>
    </location>
    <ligand>
        <name>S-adenosyl-L-methionine</name>
        <dbReference type="ChEBI" id="CHEBI:59789"/>
    </ligand>
</feature>
<feature type="binding site" evidence="11">
    <location>
        <position position="165"/>
    </location>
    <ligand>
        <name>S-adenosyl-L-methionine</name>
        <dbReference type="ChEBI" id="CHEBI:59789"/>
    </ligand>
</feature>
<dbReference type="PANTHER" id="PTHR12753">
    <property type="entry name" value="AD-003 - RELATED"/>
    <property type="match status" value="1"/>
</dbReference>
<dbReference type="GO" id="GO:0005737">
    <property type="term" value="C:cytoplasm"/>
    <property type="evidence" value="ECO:0007669"/>
    <property type="project" value="TreeGrafter"/>
</dbReference>
<keyword evidence="4 11" id="KW-0949">S-adenosyl-L-methionine</keyword>
<evidence type="ECO:0000256" key="11">
    <source>
        <dbReference type="PIRSR" id="PIRSR016958-1"/>
    </source>
</evidence>
<proteinExistence type="inferred from homology"/>
<feature type="binding site" evidence="11">
    <location>
        <begin position="149"/>
        <end position="150"/>
    </location>
    <ligand>
        <name>S-adenosyl-L-methionine</name>
        <dbReference type="ChEBI" id="CHEBI:59789"/>
    </ligand>
</feature>
<comment type="similarity">
    <text evidence="1">Belongs to the methyltransferase superfamily. NTM1 family.</text>
</comment>
<comment type="catalytic activity">
    <reaction evidence="8">
        <text>N-terminal L-seryl-L-prolyl-L-lysyl-[protein] + 3 S-adenosyl-L-methionine = N-terminal N,N,N-trimethyl-L-seryl-L-prolyl-L-lysyl-[protein] + 3 S-adenosyl-L-homocysteine + 3 H(+)</text>
        <dbReference type="Rhea" id="RHEA:54724"/>
        <dbReference type="Rhea" id="RHEA-COMP:13789"/>
        <dbReference type="Rhea" id="RHEA-COMP:13973"/>
        <dbReference type="ChEBI" id="CHEBI:15378"/>
        <dbReference type="ChEBI" id="CHEBI:57856"/>
        <dbReference type="ChEBI" id="CHEBI:59789"/>
        <dbReference type="ChEBI" id="CHEBI:138061"/>
        <dbReference type="ChEBI" id="CHEBI:138317"/>
        <dbReference type="EC" id="2.1.1.244"/>
    </reaction>
</comment>
<evidence type="ECO:0000256" key="6">
    <source>
        <dbReference type="ARBA" id="ARBA00039449"/>
    </source>
</evidence>
<accession>A0A7E4W6Q4</accession>
<dbReference type="AlphaFoldDB" id="A0A7E4W6Q4"/>
<keyword evidence="3" id="KW-0808">Transferase</keyword>
<dbReference type="PIRSF" id="PIRSF016958">
    <property type="entry name" value="DUF858_MeTrfase_lik"/>
    <property type="match status" value="1"/>
</dbReference>
<dbReference type="Pfam" id="PF05891">
    <property type="entry name" value="Methyltransf_PK"/>
    <property type="match status" value="1"/>
</dbReference>
<dbReference type="Proteomes" id="UP000492821">
    <property type="component" value="Unassembled WGS sequence"/>
</dbReference>
<dbReference type="InterPro" id="IPR008576">
    <property type="entry name" value="MeTrfase_NTM1"/>
</dbReference>
<dbReference type="EC" id="2.1.1.244" evidence="5"/>
<dbReference type="CDD" id="cd02440">
    <property type="entry name" value="AdoMet_MTases"/>
    <property type="match status" value="1"/>
</dbReference>
<keyword evidence="12" id="KW-1185">Reference proteome</keyword>
<evidence type="ECO:0000256" key="7">
    <source>
        <dbReference type="ARBA" id="ARBA00043129"/>
    </source>
</evidence>
<evidence type="ECO:0000256" key="1">
    <source>
        <dbReference type="ARBA" id="ARBA00009059"/>
    </source>
</evidence>
<organism evidence="12 13">
    <name type="scientific">Panagrellus redivivus</name>
    <name type="common">Microworm</name>
    <dbReference type="NCBI Taxonomy" id="6233"/>
    <lineage>
        <taxon>Eukaryota</taxon>
        <taxon>Metazoa</taxon>
        <taxon>Ecdysozoa</taxon>
        <taxon>Nematoda</taxon>
        <taxon>Chromadorea</taxon>
        <taxon>Rhabditida</taxon>
        <taxon>Tylenchina</taxon>
        <taxon>Panagrolaimomorpha</taxon>
        <taxon>Panagrolaimoidea</taxon>
        <taxon>Panagrolaimidae</taxon>
        <taxon>Panagrellus</taxon>
    </lineage>
</organism>
<evidence type="ECO:0000256" key="5">
    <source>
        <dbReference type="ARBA" id="ARBA00039112"/>
    </source>
</evidence>
<protein>
    <recommendedName>
        <fullName evidence="6">Alpha N-terminal protein methyltransferase 1</fullName>
        <ecNumber evidence="5">2.1.1.244</ecNumber>
    </recommendedName>
    <alternativeName>
        <fullName evidence="7">X-Pro-Lys N-terminal protein methyltransferase 1</fullName>
    </alternativeName>
</protein>
<evidence type="ECO:0000256" key="8">
    <source>
        <dbReference type="ARBA" id="ARBA00047306"/>
    </source>
</evidence>
<dbReference type="WBParaSite" id="Pan_g7748.t1">
    <property type="protein sequence ID" value="Pan_g7748.t1"/>
    <property type="gene ID" value="Pan_g7748"/>
</dbReference>
<comment type="catalytic activity">
    <reaction evidence="10">
        <text>N-terminal L-alanyl-L-prolyl-L-lysyl-[protein] + 3 S-adenosyl-L-methionine = N-terminal N,N,N-trimethyl-L-alanyl-L-prolyl-L-lysyl-[protein] + 3 S-adenosyl-L-homocysteine + 3 H(+)</text>
        <dbReference type="Rhea" id="RHEA:54712"/>
        <dbReference type="Rhea" id="RHEA-COMP:13785"/>
        <dbReference type="Rhea" id="RHEA-COMP:13971"/>
        <dbReference type="ChEBI" id="CHEBI:15378"/>
        <dbReference type="ChEBI" id="CHEBI:57856"/>
        <dbReference type="ChEBI" id="CHEBI:59789"/>
        <dbReference type="ChEBI" id="CHEBI:138057"/>
        <dbReference type="ChEBI" id="CHEBI:138315"/>
        <dbReference type="EC" id="2.1.1.244"/>
    </reaction>
</comment>
<feature type="binding site" evidence="11">
    <location>
        <position position="98"/>
    </location>
    <ligand>
        <name>S-adenosyl-L-methionine</name>
        <dbReference type="ChEBI" id="CHEBI:59789"/>
    </ligand>
</feature>
<dbReference type="Gene3D" id="3.40.50.150">
    <property type="entry name" value="Vaccinia Virus protein VP39"/>
    <property type="match status" value="1"/>
</dbReference>
<name>A0A7E4W6Q4_PANRE</name>
<evidence type="ECO:0000256" key="9">
    <source>
        <dbReference type="ARBA" id="ARBA00047885"/>
    </source>
</evidence>
<keyword evidence="2" id="KW-0489">Methyltransferase</keyword>
<evidence type="ECO:0000256" key="4">
    <source>
        <dbReference type="ARBA" id="ARBA00022691"/>
    </source>
</evidence>
<evidence type="ECO:0000313" key="12">
    <source>
        <dbReference type="Proteomes" id="UP000492821"/>
    </source>
</evidence>
<reference evidence="12" key="1">
    <citation type="journal article" date="2013" name="Genetics">
        <title>The draft genome and transcriptome of Panagrellus redivivus are shaped by the harsh demands of a free-living lifestyle.</title>
        <authorList>
            <person name="Srinivasan J."/>
            <person name="Dillman A.R."/>
            <person name="Macchietto M.G."/>
            <person name="Heikkinen L."/>
            <person name="Lakso M."/>
            <person name="Fracchia K.M."/>
            <person name="Antoshechkin I."/>
            <person name="Mortazavi A."/>
            <person name="Wong G."/>
            <person name="Sternberg P.W."/>
        </authorList>
    </citation>
    <scope>NUCLEOTIDE SEQUENCE [LARGE SCALE GENOMIC DNA]</scope>
    <source>
        <strain evidence="12">MT8872</strain>
    </source>
</reference>
<dbReference type="GO" id="GO:0032259">
    <property type="term" value="P:methylation"/>
    <property type="evidence" value="ECO:0007669"/>
    <property type="project" value="UniProtKB-KW"/>
</dbReference>